<dbReference type="InterPro" id="IPR022642">
    <property type="entry name" value="CheR_C"/>
</dbReference>
<evidence type="ECO:0000256" key="1">
    <source>
        <dbReference type="ARBA" id="ARBA00001541"/>
    </source>
</evidence>
<keyword evidence="5" id="KW-0949">S-adenosyl-L-methionine</keyword>
<dbReference type="GO" id="GO:0032259">
    <property type="term" value="P:methylation"/>
    <property type="evidence" value="ECO:0007669"/>
    <property type="project" value="UniProtKB-KW"/>
</dbReference>
<dbReference type="EMBL" id="UINC01103943">
    <property type="protein sequence ID" value="SVC66734.1"/>
    <property type="molecule type" value="Genomic_DNA"/>
</dbReference>
<sequence>MISPTEPEYLLFRDLAKQELGLDWTRDRKYLLETRLGPRLEHLGISSFTAYHQHLLQPGSVDEKQYFHNAITTTKTGFYRDQEDFAFFREQVLPQVYTDVRAGDSRAIRFWSAGCSSGEEPFSLTFEALEELEQQRSHRRPFDLRILGSDVNTDMLSIGENALYLDHQIESLPEFIREKYFRHATGAGRTAYQVVSEARSAVHYRHFNLLDRRYPIATRFQA</sequence>
<name>A0A382NZX7_9ZZZZ</name>
<organism evidence="7">
    <name type="scientific">marine metagenome</name>
    <dbReference type="NCBI Taxonomy" id="408172"/>
    <lineage>
        <taxon>unclassified sequences</taxon>
        <taxon>metagenomes</taxon>
        <taxon>ecological metagenomes</taxon>
    </lineage>
</organism>
<dbReference type="Gene3D" id="1.10.155.10">
    <property type="entry name" value="Chemotaxis receptor methyltransferase CheR, N-terminal domain"/>
    <property type="match status" value="1"/>
</dbReference>
<dbReference type="Gene3D" id="3.40.50.150">
    <property type="entry name" value="Vaccinia Virus protein VP39"/>
    <property type="match status" value="1"/>
</dbReference>
<dbReference type="PANTHER" id="PTHR24422">
    <property type="entry name" value="CHEMOTAXIS PROTEIN METHYLTRANSFERASE"/>
    <property type="match status" value="1"/>
</dbReference>
<keyword evidence="4" id="KW-0808">Transferase</keyword>
<dbReference type="PANTHER" id="PTHR24422:SF19">
    <property type="entry name" value="CHEMOTAXIS PROTEIN METHYLTRANSFERASE"/>
    <property type="match status" value="1"/>
</dbReference>
<evidence type="ECO:0000256" key="2">
    <source>
        <dbReference type="ARBA" id="ARBA00012534"/>
    </source>
</evidence>
<evidence type="ECO:0000313" key="7">
    <source>
        <dbReference type="EMBL" id="SVC66734.1"/>
    </source>
</evidence>
<feature type="domain" description="CheR-type methyltransferase" evidence="6">
    <location>
        <begin position="1"/>
        <end position="222"/>
    </location>
</feature>
<dbReference type="Pfam" id="PF03705">
    <property type="entry name" value="CheR_N"/>
    <property type="match status" value="1"/>
</dbReference>
<evidence type="ECO:0000259" key="6">
    <source>
        <dbReference type="PROSITE" id="PS50123"/>
    </source>
</evidence>
<dbReference type="SUPFAM" id="SSF53335">
    <property type="entry name" value="S-adenosyl-L-methionine-dependent methyltransferases"/>
    <property type="match status" value="1"/>
</dbReference>
<gene>
    <name evidence="7" type="ORF">METZ01_LOCUS319588</name>
</gene>
<dbReference type="SMART" id="SM00138">
    <property type="entry name" value="MeTrc"/>
    <property type="match status" value="1"/>
</dbReference>
<dbReference type="InterPro" id="IPR029063">
    <property type="entry name" value="SAM-dependent_MTases_sf"/>
</dbReference>
<dbReference type="InterPro" id="IPR036804">
    <property type="entry name" value="CheR_N_sf"/>
</dbReference>
<evidence type="ECO:0000256" key="5">
    <source>
        <dbReference type="ARBA" id="ARBA00022691"/>
    </source>
</evidence>
<evidence type="ECO:0000256" key="3">
    <source>
        <dbReference type="ARBA" id="ARBA00022603"/>
    </source>
</evidence>
<dbReference type="InterPro" id="IPR050903">
    <property type="entry name" value="Bact_Chemotaxis_MeTrfase"/>
</dbReference>
<reference evidence="7" key="1">
    <citation type="submission" date="2018-05" db="EMBL/GenBank/DDBJ databases">
        <authorList>
            <person name="Lanie J.A."/>
            <person name="Ng W.-L."/>
            <person name="Kazmierczak K.M."/>
            <person name="Andrzejewski T.M."/>
            <person name="Davidsen T.M."/>
            <person name="Wayne K.J."/>
            <person name="Tettelin H."/>
            <person name="Glass J.I."/>
            <person name="Rusch D."/>
            <person name="Podicherti R."/>
            <person name="Tsui H.-C.T."/>
            <person name="Winkler M.E."/>
        </authorList>
    </citation>
    <scope>NUCLEOTIDE SEQUENCE</scope>
</reference>
<dbReference type="SUPFAM" id="SSF47757">
    <property type="entry name" value="Chemotaxis receptor methyltransferase CheR, N-terminal domain"/>
    <property type="match status" value="1"/>
</dbReference>
<keyword evidence="3" id="KW-0489">Methyltransferase</keyword>
<dbReference type="AlphaFoldDB" id="A0A382NZX7"/>
<dbReference type="Pfam" id="PF01739">
    <property type="entry name" value="CheR"/>
    <property type="match status" value="1"/>
</dbReference>
<feature type="non-terminal residue" evidence="7">
    <location>
        <position position="222"/>
    </location>
</feature>
<dbReference type="PRINTS" id="PR00996">
    <property type="entry name" value="CHERMTFRASE"/>
</dbReference>
<dbReference type="InterPro" id="IPR022641">
    <property type="entry name" value="CheR_N"/>
</dbReference>
<proteinExistence type="predicted"/>
<dbReference type="EC" id="2.1.1.80" evidence="2"/>
<protein>
    <recommendedName>
        <fullName evidence="2">protein-glutamate O-methyltransferase</fullName>
        <ecNumber evidence="2">2.1.1.80</ecNumber>
    </recommendedName>
</protein>
<dbReference type="InterPro" id="IPR000780">
    <property type="entry name" value="CheR_MeTrfase"/>
</dbReference>
<accession>A0A382NZX7</accession>
<dbReference type="PROSITE" id="PS50123">
    <property type="entry name" value="CHER"/>
    <property type="match status" value="1"/>
</dbReference>
<evidence type="ECO:0000256" key="4">
    <source>
        <dbReference type="ARBA" id="ARBA00022679"/>
    </source>
</evidence>
<dbReference type="GO" id="GO:0008983">
    <property type="term" value="F:protein-glutamate O-methyltransferase activity"/>
    <property type="evidence" value="ECO:0007669"/>
    <property type="project" value="UniProtKB-EC"/>
</dbReference>
<comment type="catalytic activity">
    <reaction evidence="1">
        <text>L-glutamyl-[protein] + S-adenosyl-L-methionine = [protein]-L-glutamate 5-O-methyl ester + S-adenosyl-L-homocysteine</text>
        <dbReference type="Rhea" id="RHEA:24452"/>
        <dbReference type="Rhea" id="RHEA-COMP:10208"/>
        <dbReference type="Rhea" id="RHEA-COMP:10311"/>
        <dbReference type="ChEBI" id="CHEBI:29973"/>
        <dbReference type="ChEBI" id="CHEBI:57856"/>
        <dbReference type="ChEBI" id="CHEBI:59789"/>
        <dbReference type="ChEBI" id="CHEBI:82795"/>
        <dbReference type="EC" id="2.1.1.80"/>
    </reaction>
</comment>